<protein>
    <submittedName>
        <fullName evidence="2">Uncharacterized protein</fullName>
    </submittedName>
</protein>
<proteinExistence type="predicted"/>
<gene>
    <name evidence="2" type="ORF">Slin15195_G021310</name>
</gene>
<accession>A0A9Q9EGH5</accession>
<name>A0A9Q9EGH5_9PEZI</name>
<feature type="compositionally biased region" description="Basic and acidic residues" evidence="1">
    <location>
        <begin position="1"/>
        <end position="25"/>
    </location>
</feature>
<feature type="region of interest" description="Disordered" evidence="1">
    <location>
        <begin position="586"/>
        <end position="690"/>
    </location>
</feature>
<feature type="compositionally biased region" description="Basic and acidic residues" evidence="1">
    <location>
        <begin position="644"/>
        <end position="653"/>
    </location>
</feature>
<organism evidence="2 3">
    <name type="scientific">Septoria linicola</name>
    <dbReference type="NCBI Taxonomy" id="215465"/>
    <lineage>
        <taxon>Eukaryota</taxon>
        <taxon>Fungi</taxon>
        <taxon>Dikarya</taxon>
        <taxon>Ascomycota</taxon>
        <taxon>Pezizomycotina</taxon>
        <taxon>Dothideomycetes</taxon>
        <taxon>Dothideomycetidae</taxon>
        <taxon>Mycosphaerellales</taxon>
        <taxon>Mycosphaerellaceae</taxon>
        <taxon>Septoria</taxon>
    </lineage>
</organism>
<dbReference type="Proteomes" id="UP001056384">
    <property type="component" value="Chromosome 2"/>
</dbReference>
<feature type="compositionally biased region" description="Basic and acidic residues" evidence="1">
    <location>
        <begin position="586"/>
        <end position="612"/>
    </location>
</feature>
<evidence type="ECO:0000313" key="3">
    <source>
        <dbReference type="Proteomes" id="UP001056384"/>
    </source>
</evidence>
<dbReference type="EMBL" id="CP099419">
    <property type="protein sequence ID" value="USW48812.1"/>
    <property type="molecule type" value="Genomic_DNA"/>
</dbReference>
<evidence type="ECO:0000313" key="2">
    <source>
        <dbReference type="EMBL" id="USW48812.1"/>
    </source>
</evidence>
<sequence length="690" mass="79991">MADREASQHERTTQRIREQRARIEANPDSSSVISTTGNAHLIEVICPDLRILGPRRFQEARYKEMIEPAMLTSLHHPLQSLFHYEGPRKRAGRHDLQENRFISCKTTGTGGEISDAEIARLNAIEYRRDQPNRLYDWVSEISRWPGQTDIKLVTWSSDPDVVDIVRSAITVMTSFWCGDGVRKNVNRMLTYNRIAPNGWPFSGLLSKESIDGDRAVDQWELDLRNLVAGDGLKSLRHRYQMFELSMRDEDGFGPKLELYNFRPQRHPDYRLFLPSKLTRLRRDQCSPMFCPICQEDFDDDSAEWDEPPAARFPWALHPVLLFTDKRELDHLELDVVRNPTPACAHFNEQYVFRNNPLYADWENTLRSFSDLDMNPPDSGALDDLGIPVAIAVVDPSSPHMILDIWLDLAYADDSVPEPAVHRVTNAEEWTEITDAVYNRLRELPSIEDGVSEAAWLYQDLFTSAIGHLLKTLSSCMLPYTDPGDIEEWILFGEADVLARLRCWNRSIEPFLRRSLSRTINFLRLRHCKCEMSAAPADRPWSEWGDDELYAIRKHRHGDREFYRKDLYNEIFSRDRHLRALEERKQVEREEAERRRLEEEGRAAEEEQQRLQDEAAAAEAAAAAAEEEDRLRREQEEEAEAEEEERLRQEEEDKKKKKKAKAGSGKTTGRKRPKKDDGDAAFRPGKKTKVM</sequence>
<reference evidence="2" key="1">
    <citation type="submission" date="2022-06" db="EMBL/GenBank/DDBJ databases">
        <title>Complete genome sequences of two strains of the flax pathogen Septoria linicola.</title>
        <authorList>
            <person name="Lapalu N."/>
            <person name="Simon A."/>
            <person name="Demenou B."/>
            <person name="Paumier D."/>
            <person name="Guillot M.-P."/>
            <person name="Gout L."/>
            <person name="Valade R."/>
        </authorList>
    </citation>
    <scope>NUCLEOTIDE SEQUENCE</scope>
    <source>
        <strain evidence="2">SE15195</strain>
    </source>
</reference>
<dbReference type="AlphaFoldDB" id="A0A9Q9EGH5"/>
<feature type="region of interest" description="Disordered" evidence="1">
    <location>
        <begin position="1"/>
        <end position="34"/>
    </location>
</feature>
<keyword evidence="3" id="KW-1185">Reference proteome</keyword>
<evidence type="ECO:0000256" key="1">
    <source>
        <dbReference type="SAM" id="MobiDB-lite"/>
    </source>
</evidence>
<feature type="compositionally biased region" description="Low complexity" evidence="1">
    <location>
        <begin position="613"/>
        <end position="623"/>
    </location>
</feature>